<dbReference type="HOGENOM" id="CLU_3014184_0_0_1"/>
<name>W9NIA5_FUSOX</name>
<dbReference type="AlphaFoldDB" id="W9NIA5"/>
<reference evidence="1" key="2">
    <citation type="submission" date="2012-05" db="EMBL/GenBank/DDBJ databases">
        <title>Annotation of the Genome Sequence of Fusarium oxysporum HDV247.</title>
        <authorList>
            <consortium name="The Broad Institute Genomics Platform"/>
            <person name="Ma L.-J."/>
            <person name="Corby-Kistler H."/>
            <person name="Broz K."/>
            <person name="Gale L.R."/>
            <person name="Jonkers W."/>
            <person name="O'Donnell K."/>
            <person name="Ploetz R."/>
            <person name="Steinberg C."/>
            <person name="Schwartz D.C."/>
            <person name="VanEtten H."/>
            <person name="Zhou S."/>
            <person name="Young S.K."/>
            <person name="Zeng Q."/>
            <person name="Gargeya S."/>
            <person name="Fitzgerald M."/>
            <person name="Abouelleil A."/>
            <person name="Alvarado L."/>
            <person name="Chapman S.B."/>
            <person name="Gainer-Dewar J."/>
            <person name="Goldberg J."/>
            <person name="Griggs A."/>
            <person name="Gujja S."/>
            <person name="Hansen M."/>
            <person name="Howarth C."/>
            <person name="Imamovic A."/>
            <person name="Ireland A."/>
            <person name="Larimer J."/>
            <person name="McCowan C."/>
            <person name="Murphy C."/>
            <person name="Pearson M."/>
            <person name="Poon T.W."/>
            <person name="Priest M."/>
            <person name="Roberts A."/>
            <person name="Saif S."/>
            <person name="Shea T."/>
            <person name="Sykes S."/>
            <person name="Wortman J."/>
            <person name="Nusbaum C."/>
            <person name="Birren B."/>
        </authorList>
    </citation>
    <scope>NUCLEOTIDE SEQUENCE</scope>
    <source>
        <strain evidence="1">HDV247</strain>
    </source>
</reference>
<gene>
    <name evidence="1" type="ORF">FOVG_16345</name>
</gene>
<evidence type="ECO:0000313" key="1">
    <source>
        <dbReference type="EMBL" id="EXA32424.1"/>
    </source>
</evidence>
<sequence length="56" mass="6187">MLSTVFVNWGLPSLGRWDCDANVFSVLATYEVAGRPITHNMIDVVRLANIPRGILS</sequence>
<dbReference type="EMBL" id="JH650996">
    <property type="protein sequence ID" value="EXA32424.1"/>
    <property type="molecule type" value="Genomic_DNA"/>
</dbReference>
<accession>W9NIA5</accession>
<proteinExistence type="predicted"/>
<dbReference type="Proteomes" id="UP000030751">
    <property type="component" value="Unassembled WGS sequence"/>
</dbReference>
<protein>
    <submittedName>
        <fullName evidence="1">Uncharacterized protein</fullName>
    </submittedName>
</protein>
<organism evidence="1">
    <name type="scientific">Fusarium oxysporum f. sp. pisi HDV247</name>
    <dbReference type="NCBI Taxonomy" id="1080344"/>
    <lineage>
        <taxon>Eukaryota</taxon>
        <taxon>Fungi</taxon>
        <taxon>Dikarya</taxon>
        <taxon>Ascomycota</taxon>
        <taxon>Pezizomycotina</taxon>
        <taxon>Sordariomycetes</taxon>
        <taxon>Hypocreomycetidae</taxon>
        <taxon>Hypocreales</taxon>
        <taxon>Nectriaceae</taxon>
        <taxon>Fusarium</taxon>
        <taxon>Fusarium oxysporum species complex</taxon>
    </lineage>
</organism>
<reference evidence="1" key="1">
    <citation type="submission" date="2011-10" db="EMBL/GenBank/DDBJ databases">
        <title>The Genome Sequence of Fusarium oxysporum HDV247.</title>
        <authorList>
            <consortium name="The Broad Institute Genome Sequencing Platform"/>
            <person name="Ma L.-J."/>
            <person name="Gale L.R."/>
            <person name="Schwartz D.C."/>
            <person name="Zhou S."/>
            <person name="Corby-Kistler H."/>
            <person name="Young S.K."/>
            <person name="Zeng Q."/>
            <person name="Gargeya S."/>
            <person name="Fitzgerald M."/>
            <person name="Haas B."/>
            <person name="Abouelleil A."/>
            <person name="Alvarado L."/>
            <person name="Arachchi H.M."/>
            <person name="Berlin A."/>
            <person name="Brown A."/>
            <person name="Chapman S.B."/>
            <person name="Chen Z."/>
            <person name="Dunbar C."/>
            <person name="Freedman E."/>
            <person name="Gearin G."/>
            <person name="Goldberg J."/>
            <person name="Griggs A."/>
            <person name="Gujja S."/>
            <person name="Heiman D."/>
            <person name="Howarth C."/>
            <person name="Larson L."/>
            <person name="Lui A."/>
            <person name="MacDonald P.J.P."/>
            <person name="Montmayeur A."/>
            <person name="Murphy C."/>
            <person name="Neiman D."/>
            <person name="Pearson M."/>
            <person name="Priest M."/>
            <person name="Roberts A."/>
            <person name="Saif S."/>
            <person name="Shea T."/>
            <person name="Shenoy N."/>
            <person name="Sisk P."/>
            <person name="Stolte C."/>
            <person name="Sykes S."/>
            <person name="Wortman J."/>
            <person name="Nusbaum C."/>
            <person name="Birren B."/>
        </authorList>
    </citation>
    <scope>NUCLEOTIDE SEQUENCE [LARGE SCALE GENOMIC DNA]</scope>
    <source>
        <strain evidence="1">HDV247</strain>
    </source>
</reference>